<dbReference type="Gene3D" id="3.90.1750.10">
    <property type="entry name" value="Hect, E3 ligase catalytic domains"/>
    <property type="match status" value="1"/>
</dbReference>
<evidence type="ECO:0000259" key="9">
    <source>
        <dbReference type="PROSITE" id="PS50237"/>
    </source>
</evidence>
<evidence type="ECO:0000313" key="10">
    <source>
        <dbReference type="EMBL" id="KAH0818005.1"/>
    </source>
</evidence>
<dbReference type="Pfam" id="PF25916">
    <property type="entry name" value="AREL1_PH-like"/>
    <property type="match status" value="1"/>
</dbReference>
<comment type="pathway">
    <text evidence="2">Protein modification; protein ubiquitination.</text>
</comment>
<proteinExistence type="predicted"/>
<comment type="caution">
    <text evidence="10">The sequence shown here is derived from an EMBL/GenBank/DDBJ whole genome shotgun (WGS) entry which is preliminary data.</text>
</comment>
<dbReference type="InterPro" id="IPR035983">
    <property type="entry name" value="Hect_E3_ubiquitin_ligase"/>
</dbReference>
<protein>
    <recommendedName>
        <fullName evidence="3">HECT-type E3 ubiquitin transferase</fullName>
        <ecNumber evidence="3">2.3.2.26</ecNumber>
    </recommendedName>
</protein>
<dbReference type="Pfam" id="PF00632">
    <property type="entry name" value="HECT"/>
    <property type="match status" value="1"/>
</dbReference>
<dbReference type="Proteomes" id="UP000719412">
    <property type="component" value="Unassembled WGS sequence"/>
</dbReference>
<dbReference type="Pfam" id="PF00630">
    <property type="entry name" value="Filamin"/>
    <property type="match status" value="1"/>
</dbReference>
<evidence type="ECO:0000256" key="8">
    <source>
        <dbReference type="SAM" id="MobiDB-lite"/>
    </source>
</evidence>
<dbReference type="EMBL" id="JABDTM020018455">
    <property type="protein sequence ID" value="KAH0818005.1"/>
    <property type="molecule type" value="Genomic_DNA"/>
</dbReference>
<evidence type="ECO:0000256" key="7">
    <source>
        <dbReference type="PROSITE-ProRule" id="PRU00104"/>
    </source>
</evidence>
<dbReference type="PANTHER" id="PTHR11254:SF340">
    <property type="entry name" value="APOPTOSIS-RESISTANT E3 UBIQUITIN PROTEIN LIGASE 1"/>
    <property type="match status" value="1"/>
</dbReference>
<dbReference type="SUPFAM" id="SSF56204">
    <property type="entry name" value="Hect, E3 ligase catalytic domain"/>
    <property type="match status" value="1"/>
</dbReference>
<dbReference type="SUPFAM" id="SSF81296">
    <property type="entry name" value="E set domains"/>
    <property type="match status" value="1"/>
</dbReference>
<dbReference type="PROSITE" id="PS50237">
    <property type="entry name" value="HECT"/>
    <property type="match status" value="1"/>
</dbReference>
<reference evidence="10" key="2">
    <citation type="submission" date="2021-08" db="EMBL/GenBank/DDBJ databases">
        <authorList>
            <person name="Eriksson T."/>
        </authorList>
    </citation>
    <scope>NUCLEOTIDE SEQUENCE</scope>
    <source>
        <strain evidence="10">Stoneville</strain>
        <tissue evidence="10">Whole head</tissue>
    </source>
</reference>
<feature type="repeat" description="Filamin" evidence="6">
    <location>
        <begin position="444"/>
        <end position="474"/>
    </location>
</feature>
<dbReference type="AlphaFoldDB" id="A0A8J6HFT8"/>
<evidence type="ECO:0000256" key="5">
    <source>
        <dbReference type="ARBA" id="ARBA00022786"/>
    </source>
</evidence>
<dbReference type="PROSITE" id="PS50194">
    <property type="entry name" value="FILAMIN_REPEAT"/>
    <property type="match status" value="1"/>
</dbReference>
<dbReference type="InterPro" id="IPR017868">
    <property type="entry name" value="Filamin/ABP280_repeat-like"/>
</dbReference>
<organism evidence="10 11">
    <name type="scientific">Tenebrio molitor</name>
    <name type="common">Yellow mealworm beetle</name>
    <dbReference type="NCBI Taxonomy" id="7067"/>
    <lineage>
        <taxon>Eukaryota</taxon>
        <taxon>Metazoa</taxon>
        <taxon>Ecdysozoa</taxon>
        <taxon>Arthropoda</taxon>
        <taxon>Hexapoda</taxon>
        <taxon>Insecta</taxon>
        <taxon>Pterygota</taxon>
        <taxon>Neoptera</taxon>
        <taxon>Endopterygota</taxon>
        <taxon>Coleoptera</taxon>
        <taxon>Polyphaga</taxon>
        <taxon>Cucujiformia</taxon>
        <taxon>Tenebrionidae</taxon>
        <taxon>Tenebrio</taxon>
    </lineage>
</organism>
<dbReference type="FunFam" id="2.60.40.10:FF:000975">
    <property type="entry name" value="Uncharacterized protein, isoform D"/>
    <property type="match status" value="1"/>
</dbReference>
<evidence type="ECO:0000256" key="1">
    <source>
        <dbReference type="ARBA" id="ARBA00000885"/>
    </source>
</evidence>
<keyword evidence="5 7" id="KW-0833">Ubl conjugation pathway</keyword>
<dbReference type="Gene3D" id="3.30.2160.10">
    <property type="entry name" value="Hect, E3 ligase catalytic domain"/>
    <property type="match status" value="1"/>
</dbReference>
<name>A0A8J6HFT8_TENMO</name>
<comment type="catalytic activity">
    <reaction evidence="1">
        <text>S-ubiquitinyl-[E2 ubiquitin-conjugating enzyme]-L-cysteine + [acceptor protein]-L-lysine = [E2 ubiquitin-conjugating enzyme]-L-cysteine + N(6)-ubiquitinyl-[acceptor protein]-L-lysine.</text>
        <dbReference type="EC" id="2.3.2.26"/>
    </reaction>
</comment>
<dbReference type="GO" id="GO:0005829">
    <property type="term" value="C:cytosol"/>
    <property type="evidence" value="ECO:0007669"/>
    <property type="project" value="TreeGrafter"/>
</dbReference>
<dbReference type="InterPro" id="IPR058738">
    <property type="entry name" value="PH-like_AREL1"/>
</dbReference>
<keyword evidence="11" id="KW-1185">Reference proteome</keyword>
<feature type="region of interest" description="Disordered" evidence="8">
    <location>
        <begin position="141"/>
        <end position="160"/>
    </location>
</feature>
<dbReference type="GO" id="GO:0006511">
    <property type="term" value="P:ubiquitin-dependent protein catabolic process"/>
    <property type="evidence" value="ECO:0007669"/>
    <property type="project" value="TreeGrafter"/>
</dbReference>
<reference evidence="10" key="1">
    <citation type="journal article" date="2020" name="J Insects Food Feed">
        <title>The yellow mealworm (Tenebrio molitor) genome: a resource for the emerging insects as food and feed industry.</title>
        <authorList>
            <person name="Eriksson T."/>
            <person name="Andere A."/>
            <person name="Kelstrup H."/>
            <person name="Emery V."/>
            <person name="Picard C."/>
        </authorList>
    </citation>
    <scope>NUCLEOTIDE SEQUENCE</scope>
    <source>
        <strain evidence="10">Stoneville</strain>
        <tissue evidence="10">Whole head</tissue>
    </source>
</reference>
<evidence type="ECO:0000256" key="3">
    <source>
        <dbReference type="ARBA" id="ARBA00012485"/>
    </source>
</evidence>
<sequence>MAVVCCLRENCTVFSRDGNFHRTVASVIKLCFCFWSGLLDPHGSDEVDIWLEQNNLVQFKDLFIGRGESLRKLTLPRWRYLEERRVHDVVNGRQLEDECKCSSGCGVGGVVTRVVRRSISPRPCWVVAQGYEQSRPTLLTDCSRRRTPTDPAAIRPISTMNPTEDDPILLGLKMWDSDTEICSIGMTMQPSASASSGKDPLLIAHDDVVATPLAQCGQLGDLPELPAPDEQRLQKAAALLQQRLVLRQWLIKYNLQHYYPRLLNLEVTSLEDVYWLEDTKAKSILQKDFAKWSAARQSLPISKQRLETLKADLWSEVVKSSSHQDAWTWGGMLVVSVSVAGLVTLAAMTQPSLAPEAKHSLLQYVTGKYLLPSNCKVVFHWSDPHPVGHTVCFTVQFYQRNGQPYPICDTDNFVVDVSEGTRKMVVITELGSPTDPNSGNIAKVKFTVRHAGQYRITIMVSNQHVAGSPFMRTFIAGPAYAQRTVVVRHCSTVICTASVAHLLYIEPRDEYGNTCSYSSDDDPTEGYTVHITQLGTYSKESNLDIDDNNFTTALDYDWQSQRVSLQLKFIYEGCYHTTIKYRGTELHNGDFDIIVLNSIDSTLVHKNVASKNHNICYEAKLIGINSEKLTKPKKVLCYVSPKQLIVKELILKFIPKRLYTFRLCPSTKFSFQSENPSKVMDNSSGFFTVDDGCQPRIELISRERNVIAATFAQFLLKNMGGSETFKDKQDFFYHEVRKYHQKHYHEKLSMKVNREKLLESSMKATKNFSVSEWCRNFEITFQGEQGIDWGGLRREWFELICAQLFDAKHGLFASFHEGQQSLVHPNPNRPSHLKLRHYEFAGKVVGKCLYESALGGSYRQLVRARFTRSFLAQVIGLRVHYKYFEQDDPDLYLSKIKYLLENDIDQIDTELFFVEEQYDSSGQLLKTVELIPNGCKIRVRNATKLQYLDALAQYRLATSIKDEIEAFLKGLNELIPDNLLSIFDENELELLLCGTGQYSIADFKLHHVINGNSAEFRRIVGWFWAAIGNFTQEEMARLLQFTTGCSQLPPGGFKELTPKFQITAAPTFGNLPTAHTCFNQLCLPDYDCYEHFEKSLLLAISEGTEGFGMV</sequence>
<keyword evidence="4" id="KW-0808">Transferase</keyword>
<dbReference type="Gene3D" id="3.30.2410.10">
    <property type="entry name" value="Hect, E3 ligase catalytic domain"/>
    <property type="match status" value="1"/>
</dbReference>
<feature type="domain" description="HECT" evidence="9">
    <location>
        <begin position="775"/>
        <end position="1110"/>
    </location>
</feature>
<dbReference type="GO" id="GO:0061630">
    <property type="term" value="F:ubiquitin protein ligase activity"/>
    <property type="evidence" value="ECO:0007669"/>
    <property type="project" value="UniProtKB-EC"/>
</dbReference>
<dbReference type="FunFam" id="3.30.2410.10:FF:000013">
    <property type="entry name" value="Apoptosis-resistant E3 ubiquitin protein ligase 1"/>
    <property type="match status" value="1"/>
</dbReference>
<dbReference type="Gene3D" id="2.60.40.10">
    <property type="entry name" value="Immunoglobulins"/>
    <property type="match status" value="1"/>
</dbReference>
<dbReference type="PANTHER" id="PTHR11254">
    <property type="entry name" value="HECT DOMAIN UBIQUITIN-PROTEIN LIGASE"/>
    <property type="match status" value="1"/>
</dbReference>
<feature type="active site" description="Glycyl thioester intermediate" evidence="7">
    <location>
        <position position="1077"/>
    </location>
</feature>
<dbReference type="GO" id="GO:0009966">
    <property type="term" value="P:regulation of signal transduction"/>
    <property type="evidence" value="ECO:0007669"/>
    <property type="project" value="UniProtKB-ARBA"/>
</dbReference>
<dbReference type="InterPro" id="IPR014756">
    <property type="entry name" value="Ig_E-set"/>
</dbReference>
<gene>
    <name evidence="10" type="ORF">GEV33_004785</name>
</gene>
<dbReference type="SMART" id="SM00119">
    <property type="entry name" value="HECTc"/>
    <property type="match status" value="1"/>
</dbReference>
<evidence type="ECO:0000313" key="11">
    <source>
        <dbReference type="Proteomes" id="UP000719412"/>
    </source>
</evidence>
<accession>A0A8J6HFT8</accession>
<dbReference type="GO" id="GO:0043066">
    <property type="term" value="P:negative regulation of apoptotic process"/>
    <property type="evidence" value="ECO:0007669"/>
    <property type="project" value="TreeGrafter"/>
</dbReference>
<evidence type="ECO:0000256" key="4">
    <source>
        <dbReference type="ARBA" id="ARBA00022679"/>
    </source>
</evidence>
<dbReference type="InterPro" id="IPR000569">
    <property type="entry name" value="HECT_dom"/>
</dbReference>
<evidence type="ECO:0000256" key="6">
    <source>
        <dbReference type="PROSITE-ProRule" id="PRU00087"/>
    </source>
</evidence>
<dbReference type="CDD" id="cd00078">
    <property type="entry name" value="HECTc"/>
    <property type="match status" value="1"/>
</dbReference>
<dbReference type="EC" id="2.3.2.26" evidence="3"/>
<evidence type="ECO:0000256" key="2">
    <source>
        <dbReference type="ARBA" id="ARBA00004906"/>
    </source>
</evidence>
<dbReference type="FunFam" id="3.30.2160.10:FF:000008">
    <property type="entry name" value="Apoptosis-resistant E3 ubiquitin protein ligase 1"/>
    <property type="match status" value="1"/>
</dbReference>
<dbReference type="InterPro" id="IPR050409">
    <property type="entry name" value="E3_ubiq-protein_ligase"/>
</dbReference>
<dbReference type="InterPro" id="IPR013783">
    <property type="entry name" value="Ig-like_fold"/>
</dbReference>
<dbReference type="GO" id="GO:0000209">
    <property type="term" value="P:protein polyubiquitination"/>
    <property type="evidence" value="ECO:0007669"/>
    <property type="project" value="TreeGrafter"/>
</dbReference>